<gene>
    <name evidence="2" type="ORF">GCM10008927_25380</name>
</gene>
<feature type="signal peptide" evidence="1">
    <location>
        <begin position="1"/>
        <end position="21"/>
    </location>
</feature>
<dbReference type="SUPFAM" id="SSF46626">
    <property type="entry name" value="Cytochrome c"/>
    <property type="match status" value="1"/>
</dbReference>
<dbReference type="Gene3D" id="1.10.760.10">
    <property type="entry name" value="Cytochrome c-like domain"/>
    <property type="match status" value="1"/>
</dbReference>
<dbReference type="InterPro" id="IPR036909">
    <property type="entry name" value="Cyt_c-like_dom_sf"/>
</dbReference>
<dbReference type="PANTHER" id="PTHR30600">
    <property type="entry name" value="CYTOCHROME C PEROXIDASE-RELATED"/>
    <property type="match status" value="1"/>
</dbReference>
<comment type="caution">
    <text evidence="2">The sequence shown here is derived from an EMBL/GenBank/DDBJ whole genome shotgun (WGS) entry which is preliminary data.</text>
</comment>
<protein>
    <submittedName>
        <fullName evidence="2">Uncharacterized protein</fullName>
    </submittedName>
</protein>
<evidence type="ECO:0000313" key="2">
    <source>
        <dbReference type="EMBL" id="GHA58663.1"/>
    </source>
</evidence>
<evidence type="ECO:0000256" key="1">
    <source>
        <dbReference type="SAM" id="SignalP"/>
    </source>
</evidence>
<name>A0ABQ3D6J5_9RHOB</name>
<evidence type="ECO:0000313" key="3">
    <source>
        <dbReference type="Proteomes" id="UP000634455"/>
    </source>
</evidence>
<proteinExistence type="predicted"/>
<dbReference type="Proteomes" id="UP000634455">
    <property type="component" value="Unassembled WGS sequence"/>
</dbReference>
<dbReference type="InterPro" id="IPR051395">
    <property type="entry name" value="Cytochrome_c_Peroxidase/MauG"/>
</dbReference>
<keyword evidence="1" id="KW-0732">Signal</keyword>
<organism evidence="2 3">
    <name type="scientific">Paramylibacter ulvae</name>
    <dbReference type="NCBI Taxonomy" id="1651968"/>
    <lineage>
        <taxon>Bacteria</taxon>
        <taxon>Pseudomonadati</taxon>
        <taxon>Pseudomonadota</taxon>
        <taxon>Alphaproteobacteria</taxon>
        <taxon>Rhodobacterales</taxon>
        <taxon>Paracoccaceae</taxon>
        <taxon>Paramylibacter</taxon>
    </lineage>
</organism>
<reference evidence="3" key="1">
    <citation type="journal article" date="2019" name="Int. J. Syst. Evol. Microbiol.">
        <title>The Global Catalogue of Microorganisms (GCM) 10K type strain sequencing project: providing services to taxonomists for standard genome sequencing and annotation.</title>
        <authorList>
            <consortium name="The Broad Institute Genomics Platform"/>
            <consortium name="The Broad Institute Genome Sequencing Center for Infectious Disease"/>
            <person name="Wu L."/>
            <person name="Ma J."/>
        </authorList>
    </citation>
    <scope>NUCLEOTIDE SEQUENCE [LARGE SCALE GENOMIC DNA]</scope>
    <source>
        <strain evidence="3">KCTC 32465</strain>
    </source>
</reference>
<feature type="chain" id="PRO_5045040838" evidence="1">
    <location>
        <begin position="22"/>
        <end position="472"/>
    </location>
</feature>
<accession>A0ABQ3D6J5</accession>
<dbReference type="EMBL" id="BMZF01000008">
    <property type="protein sequence ID" value="GHA58663.1"/>
    <property type="molecule type" value="Genomic_DNA"/>
</dbReference>
<dbReference type="RefSeq" id="WP_189641105.1">
    <property type="nucleotide sequence ID" value="NZ_BMZF01000008.1"/>
</dbReference>
<keyword evidence="3" id="KW-1185">Reference proteome</keyword>
<sequence length="472" mass="51754">MKTVICSLILMLFGQQGVAQSDTAWAEKTPSIGAIENIPHGLQSKTQLEHLRTIGEALFTAQFTEKDGAGRPMATQAIIPTKPRRALRQTFARTSGLDANACSSCHNQPFDGGAGDFVANVFLSEGFNNHDFDTTDPEFSNERGTNHLFGSGLIELLAREMTVDLVSQRTRALSNARDTGSAVRVALITKDISFGHITATPDGMVDLSELDGVDTDLVIRPFSQKGVMTSLRQFTVNASNHHHGMQASERFGVRWTGEQDFDEDGYENEFSPADVSALVAWQASLPAPTVWQPSDGAWQDAAQIGAEHFDDFGCTSCHRTALPLNSLHFYDPGPVDAAGTLNQHDVAKPAIYDLSQLDWVKSLERNEQGQVMVPLFGDLKRHKITDPENELLGNELFSQRFVGRDIFMTAELWGLGSTAPYGHRNDFTTLDAIIRAHGGSAKSSKDSYENAPEKQRSEIVAFLKTLRIEVAE</sequence>